<dbReference type="KEGG" id="pfus:ADJ77_08210"/>
<dbReference type="Pfam" id="PF13181">
    <property type="entry name" value="TPR_8"/>
    <property type="match status" value="1"/>
</dbReference>
<feature type="signal peptide" evidence="4">
    <location>
        <begin position="1"/>
        <end position="19"/>
    </location>
</feature>
<protein>
    <submittedName>
        <fullName evidence="6">Tetratricopeptide repeat protein</fullName>
    </submittedName>
</protein>
<dbReference type="OrthoDB" id="712930at2"/>
<dbReference type="InterPro" id="IPR051685">
    <property type="entry name" value="Ycf3/AcsC/BcsC/TPR_MFPF"/>
</dbReference>
<dbReference type="Pfam" id="PF13432">
    <property type="entry name" value="TPR_16"/>
    <property type="match status" value="1"/>
</dbReference>
<dbReference type="EMBL" id="CP072369">
    <property type="protein sequence ID" value="QUB85456.1"/>
    <property type="molecule type" value="Genomic_DNA"/>
</dbReference>
<reference evidence="5 7" key="1">
    <citation type="submission" date="2015-07" db="EMBL/GenBank/DDBJ databases">
        <authorList>
            <person name="Noorani M."/>
        </authorList>
    </citation>
    <scope>NUCLEOTIDE SEQUENCE [LARGE SCALE GENOMIC DNA]</scope>
    <source>
        <strain evidence="5 7">W1435</strain>
    </source>
</reference>
<evidence type="ECO:0000256" key="2">
    <source>
        <dbReference type="ARBA" id="ARBA00022803"/>
    </source>
</evidence>
<accession>A0A0K1NLS1</accession>
<name>A0A0K1NLS1_9BACT</name>
<dbReference type="EMBL" id="CP012075">
    <property type="protein sequence ID" value="AKU69843.1"/>
    <property type="molecule type" value="Genomic_DNA"/>
</dbReference>
<feature type="repeat" description="TPR" evidence="3">
    <location>
        <begin position="91"/>
        <end position="124"/>
    </location>
</feature>
<dbReference type="SMART" id="SM00028">
    <property type="entry name" value="TPR"/>
    <property type="match status" value="3"/>
</dbReference>
<dbReference type="InterPro" id="IPR019734">
    <property type="entry name" value="TPR_rpt"/>
</dbReference>
<keyword evidence="2 3" id="KW-0802">TPR repeat</keyword>
<keyword evidence="8" id="KW-1185">Reference proteome</keyword>
<dbReference type="STRING" id="1236517.ADJ77_08210"/>
<dbReference type="AlphaFoldDB" id="A0A0K1NLS1"/>
<dbReference type="PROSITE" id="PS50005">
    <property type="entry name" value="TPR"/>
    <property type="match status" value="1"/>
</dbReference>
<dbReference type="SUPFAM" id="SSF48452">
    <property type="entry name" value="TPR-like"/>
    <property type="match status" value="1"/>
</dbReference>
<proteinExistence type="predicted"/>
<evidence type="ECO:0000256" key="3">
    <source>
        <dbReference type="PROSITE-ProRule" id="PRU00339"/>
    </source>
</evidence>
<dbReference type="Gene3D" id="1.25.40.10">
    <property type="entry name" value="Tetratricopeptide repeat domain"/>
    <property type="match status" value="2"/>
</dbReference>
<evidence type="ECO:0000313" key="7">
    <source>
        <dbReference type="Proteomes" id="UP000060345"/>
    </source>
</evidence>
<organism evidence="5 7">
    <name type="scientific">Prevotella fusca JCM 17724</name>
    <dbReference type="NCBI Taxonomy" id="1236517"/>
    <lineage>
        <taxon>Bacteria</taxon>
        <taxon>Pseudomonadati</taxon>
        <taxon>Bacteroidota</taxon>
        <taxon>Bacteroidia</taxon>
        <taxon>Bacteroidales</taxon>
        <taxon>Prevotellaceae</taxon>
        <taxon>Prevotella</taxon>
    </lineage>
</organism>
<dbReference type="RefSeq" id="WP_025077455.1">
    <property type="nucleotide sequence ID" value="NZ_BAKO01000001.1"/>
</dbReference>
<dbReference type="Proteomes" id="UP000060345">
    <property type="component" value="Chromosome 2"/>
</dbReference>
<dbReference type="eggNOG" id="COG0457">
    <property type="taxonomic scope" value="Bacteria"/>
</dbReference>
<keyword evidence="1" id="KW-0677">Repeat</keyword>
<sequence length="213" mass="24751">MLRGIVVSLLCLLALPSAAQYNIKKMMEEGRRTLDQGYYVTSMQIFSRIVALKPNLYEAWYLMALSKYHLEDYKGAGDDCRRALTLQPYIADIYELYGMTSIRVERYDSAIIAYTHALDIAPDNRDYWFNRAYCLYQVGDSKAAFQQLDYILKRWKSFDAAIQLRADIAAGRKPKQQPTKANNFQTYKLPSLRVESDDKQNPMRNKPLLHLPR</sequence>
<dbReference type="InterPro" id="IPR011990">
    <property type="entry name" value="TPR-like_helical_dom_sf"/>
</dbReference>
<dbReference type="PANTHER" id="PTHR44943">
    <property type="entry name" value="CELLULOSE SYNTHASE OPERON PROTEIN C"/>
    <property type="match status" value="1"/>
</dbReference>
<keyword evidence="4" id="KW-0732">Signal</keyword>
<evidence type="ECO:0000256" key="4">
    <source>
        <dbReference type="SAM" id="SignalP"/>
    </source>
</evidence>
<evidence type="ECO:0000313" key="5">
    <source>
        <dbReference type="EMBL" id="AKU69843.1"/>
    </source>
</evidence>
<feature type="chain" id="PRO_5044544637" evidence="4">
    <location>
        <begin position="20"/>
        <end position="213"/>
    </location>
</feature>
<reference evidence="6 8" key="2">
    <citation type="submission" date="2021-03" db="EMBL/GenBank/DDBJ databases">
        <title>Human Oral Microbial Genomes.</title>
        <authorList>
            <person name="Johnston C.D."/>
            <person name="Chen T."/>
            <person name="Dewhirst F.E."/>
        </authorList>
    </citation>
    <scope>NUCLEOTIDE SEQUENCE [LARGE SCALE GENOMIC DNA]</scope>
    <source>
        <strain evidence="6 8">W1435</strain>
    </source>
</reference>
<evidence type="ECO:0000313" key="8">
    <source>
        <dbReference type="Proteomes" id="UP000682005"/>
    </source>
</evidence>
<evidence type="ECO:0000313" key="6">
    <source>
        <dbReference type="EMBL" id="QUB85456.1"/>
    </source>
</evidence>
<gene>
    <name evidence="5" type="ORF">ADJ77_08210</name>
    <name evidence="6" type="ORF">J5A51_04060</name>
</gene>
<dbReference type="Proteomes" id="UP000682005">
    <property type="component" value="Chromosome 2"/>
</dbReference>
<evidence type="ECO:0000256" key="1">
    <source>
        <dbReference type="ARBA" id="ARBA00022737"/>
    </source>
</evidence>
<dbReference type="PANTHER" id="PTHR44943:SF8">
    <property type="entry name" value="TPR REPEAT-CONTAINING PROTEIN MJ0263"/>
    <property type="match status" value="1"/>
</dbReference>